<accession>A0A8H6SGE9</accession>
<feature type="region of interest" description="Disordered" evidence="1">
    <location>
        <begin position="413"/>
        <end position="449"/>
    </location>
</feature>
<dbReference type="RefSeq" id="XP_037218312.1">
    <property type="nucleotide sequence ID" value="XM_037365070.1"/>
</dbReference>
<proteinExistence type="predicted"/>
<dbReference type="OrthoDB" id="2740102at2759"/>
<sequence length="720" mass="80179">MLRFTVDLDTCSASSSSTDDTLQDIPTAELRRNVEGVLKWNPVRLQPRKTAPPLPIQPLHWRYTKHLDSKLLLRSVVPMDSLVSDLAKLAQENLDATLGSCGLYPSRALGYHMKRTAAGIDLGPEGIANGYARSSAQICGRIATKVLIPQTGDWGRSVQWGRRVELHKTSAGIDDDGHLFFLRDEDGKLKLFHDEHLQLMDPNLLKDLERVLSCTPKIGTWVFLSLTRKSKKLLLGMDQLAARDSFDYELCRTVYPNSTSSSKSVTVPPDAMSTPWTLPSFPSRNNPNSGHARTLRATTIAASKATKRRAAKVVIPSARRRPETTAYAPVPLTTESLVQMAWAKAVANDATMIVFNCGNHERLAVRHRGTQTLYISELYDITKCEDPGYAKLHVGLYLAQVFDAIARAKAASAPAELRRSSRKRPHNDNVASLSLPNKRLKRDPEKSVEGPMMELASQCDMMLLHLQYDKYYSPAPASFLRTTPCLVHKTNRKPGYSPRIKRSYRLHECFEVILTGQLGRGGTGTVYGAKGRLTTKDGKTHIQEDLIVKMTFEKHPQRRMRHEYDVYQQLAEHGVTGVPQNLWQLCPDKDTSQISVTQAQRDRFTEILQNVHRAGVRHHDIRAANLMINAAGEACIADFDRARLNSTEAKKEWEMDILQELMEGIHHNFLIPSPIMLGDGQEYRDETPVSAHAGYGSGSGGGEGDSEVDSDESGEDAGED</sequence>
<keyword evidence="3" id="KW-1185">Reference proteome</keyword>
<feature type="compositionally biased region" description="Acidic residues" evidence="1">
    <location>
        <begin position="704"/>
        <end position="720"/>
    </location>
</feature>
<dbReference type="Proteomes" id="UP000636479">
    <property type="component" value="Unassembled WGS sequence"/>
</dbReference>
<evidence type="ECO:0000256" key="1">
    <source>
        <dbReference type="SAM" id="MobiDB-lite"/>
    </source>
</evidence>
<gene>
    <name evidence="2" type="ORF">MIND_00840400</name>
</gene>
<dbReference type="Gene3D" id="1.10.510.10">
    <property type="entry name" value="Transferase(Phosphotransferase) domain 1"/>
    <property type="match status" value="1"/>
</dbReference>
<dbReference type="AlphaFoldDB" id="A0A8H6SGE9"/>
<keyword evidence="2" id="KW-0418">Kinase</keyword>
<organism evidence="2 3">
    <name type="scientific">Mycena indigotica</name>
    <dbReference type="NCBI Taxonomy" id="2126181"/>
    <lineage>
        <taxon>Eukaryota</taxon>
        <taxon>Fungi</taxon>
        <taxon>Dikarya</taxon>
        <taxon>Basidiomycota</taxon>
        <taxon>Agaricomycotina</taxon>
        <taxon>Agaricomycetes</taxon>
        <taxon>Agaricomycetidae</taxon>
        <taxon>Agaricales</taxon>
        <taxon>Marasmiineae</taxon>
        <taxon>Mycenaceae</taxon>
        <taxon>Mycena</taxon>
    </lineage>
</organism>
<evidence type="ECO:0000313" key="3">
    <source>
        <dbReference type="Proteomes" id="UP000636479"/>
    </source>
</evidence>
<dbReference type="InterPro" id="IPR011009">
    <property type="entry name" value="Kinase-like_dom_sf"/>
</dbReference>
<keyword evidence="2" id="KW-0808">Transferase</keyword>
<feature type="region of interest" description="Disordered" evidence="1">
    <location>
        <begin position="680"/>
        <end position="720"/>
    </location>
</feature>
<evidence type="ECO:0000313" key="2">
    <source>
        <dbReference type="EMBL" id="KAF7298924.1"/>
    </source>
</evidence>
<dbReference type="GO" id="GO:0016301">
    <property type="term" value="F:kinase activity"/>
    <property type="evidence" value="ECO:0007669"/>
    <property type="project" value="UniProtKB-KW"/>
</dbReference>
<dbReference type="SUPFAM" id="SSF56112">
    <property type="entry name" value="Protein kinase-like (PK-like)"/>
    <property type="match status" value="1"/>
</dbReference>
<protein>
    <submittedName>
        <fullName evidence="2">Protein kinase domain-containing protein</fullName>
    </submittedName>
</protein>
<dbReference type="EMBL" id="JACAZF010000007">
    <property type="protein sequence ID" value="KAF7298924.1"/>
    <property type="molecule type" value="Genomic_DNA"/>
</dbReference>
<name>A0A8H6SGE9_9AGAR</name>
<dbReference type="GeneID" id="59347586"/>
<comment type="caution">
    <text evidence="2">The sequence shown here is derived from an EMBL/GenBank/DDBJ whole genome shotgun (WGS) entry which is preliminary data.</text>
</comment>
<reference evidence="2" key="1">
    <citation type="submission" date="2020-05" db="EMBL/GenBank/DDBJ databases">
        <title>Mycena genomes resolve the evolution of fungal bioluminescence.</title>
        <authorList>
            <person name="Tsai I.J."/>
        </authorList>
    </citation>
    <scope>NUCLEOTIDE SEQUENCE</scope>
    <source>
        <strain evidence="2">171206Taipei</strain>
    </source>
</reference>
<dbReference type="Pfam" id="PF06293">
    <property type="entry name" value="Kdo"/>
    <property type="match status" value="1"/>
</dbReference>